<dbReference type="EMBL" id="GBRH01197034">
    <property type="protein sequence ID" value="JAE00862.1"/>
    <property type="molecule type" value="Transcribed_RNA"/>
</dbReference>
<name>A0A0A9EL80_ARUDO</name>
<proteinExistence type="predicted"/>
<dbReference type="AlphaFoldDB" id="A0A0A9EL80"/>
<reference evidence="1" key="2">
    <citation type="journal article" date="2015" name="Data Brief">
        <title>Shoot transcriptome of the giant reed, Arundo donax.</title>
        <authorList>
            <person name="Barrero R.A."/>
            <person name="Guerrero F.D."/>
            <person name="Moolhuijzen P."/>
            <person name="Goolsby J.A."/>
            <person name="Tidwell J."/>
            <person name="Bellgard S.E."/>
            <person name="Bellgard M.I."/>
        </authorList>
    </citation>
    <scope>NUCLEOTIDE SEQUENCE</scope>
    <source>
        <tissue evidence="1">Shoot tissue taken approximately 20 cm above the soil surface</tissue>
    </source>
</reference>
<organism evidence="1">
    <name type="scientific">Arundo donax</name>
    <name type="common">Giant reed</name>
    <name type="synonym">Donax arundinaceus</name>
    <dbReference type="NCBI Taxonomy" id="35708"/>
    <lineage>
        <taxon>Eukaryota</taxon>
        <taxon>Viridiplantae</taxon>
        <taxon>Streptophyta</taxon>
        <taxon>Embryophyta</taxon>
        <taxon>Tracheophyta</taxon>
        <taxon>Spermatophyta</taxon>
        <taxon>Magnoliopsida</taxon>
        <taxon>Liliopsida</taxon>
        <taxon>Poales</taxon>
        <taxon>Poaceae</taxon>
        <taxon>PACMAD clade</taxon>
        <taxon>Arundinoideae</taxon>
        <taxon>Arundineae</taxon>
        <taxon>Arundo</taxon>
    </lineage>
</organism>
<protein>
    <submittedName>
        <fullName evidence="1">Uncharacterized protein</fullName>
    </submittedName>
</protein>
<evidence type="ECO:0000313" key="1">
    <source>
        <dbReference type="EMBL" id="JAE00862.1"/>
    </source>
</evidence>
<accession>A0A0A9EL80</accession>
<sequence>MCLSCTLGVRRVPGCVLFKSNWVSAHSSSILQLDALLKLNRPIF</sequence>
<reference evidence="1" key="1">
    <citation type="submission" date="2014-09" db="EMBL/GenBank/DDBJ databases">
        <authorList>
            <person name="Magalhaes I.L.F."/>
            <person name="Oliveira U."/>
            <person name="Santos F.R."/>
            <person name="Vidigal T.H.D.A."/>
            <person name="Brescovit A.D."/>
            <person name="Santos A.J."/>
        </authorList>
    </citation>
    <scope>NUCLEOTIDE SEQUENCE</scope>
    <source>
        <tissue evidence="1">Shoot tissue taken approximately 20 cm above the soil surface</tissue>
    </source>
</reference>